<keyword evidence="1" id="KW-0479">Metal-binding</keyword>
<reference evidence="3 4" key="1">
    <citation type="submission" date="2019-08" db="EMBL/GenBank/DDBJ databases">
        <title>In-depth cultivation of the pig gut microbiome towards novel bacterial diversity and tailored functional studies.</title>
        <authorList>
            <person name="Wylensek D."/>
            <person name="Hitch T.C.A."/>
            <person name="Clavel T."/>
        </authorList>
    </citation>
    <scope>NUCLEOTIDE SEQUENCE [LARGE SCALE GENOMIC DNA]</scope>
    <source>
        <strain evidence="3 4">WB03_NA08</strain>
    </source>
</reference>
<organism evidence="3 4">
    <name type="scientific">Scrofimicrobium canadense</name>
    <dbReference type="NCBI Taxonomy" id="2652290"/>
    <lineage>
        <taxon>Bacteria</taxon>
        <taxon>Bacillati</taxon>
        <taxon>Actinomycetota</taxon>
        <taxon>Actinomycetes</taxon>
        <taxon>Actinomycetales</taxon>
        <taxon>Actinomycetaceae</taxon>
        <taxon>Scrofimicrobium</taxon>
    </lineage>
</organism>
<evidence type="ECO:0000259" key="2">
    <source>
        <dbReference type="Pfam" id="PF07883"/>
    </source>
</evidence>
<dbReference type="Pfam" id="PF07883">
    <property type="entry name" value="Cupin_2"/>
    <property type="match status" value="1"/>
</dbReference>
<dbReference type="PANTHER" id="PTHR35848">
    <property type="entry name" value="OXALATE-BINDING PROTEIN"/>
    <property type="match status" value="1"/>
</dbReference>
<evidence type="ECO:0000256" key="1">
    <source>
        <dbReference type="ARBA" id="ARBA00022723"/>
    </source>
</evidence>
<dbReference type="GO" id="GO:0046872">
    <property type="term" value="F:metal ion binding"/>
    <property type="evidence" value="ECO:0007669"/>
    <property type="project" value="UniProtKB-KW"/>
</dbReference>
<evidence type="ECO:0000313" key="3">
    <source>
        <dbReference type="EMBL" id="MSS85443.1"/>
    </source>
</evidence>
<accession>A0A6N7WAD5</accession>
<dbReference type="AlphaFoldDB" id="A0A6N7WAD5"/>
<gene>
    <name evidence="3" type="ORF">FYJ24_11960</name>
</gene>
<evidence type="ECO:0000313" key="4">
    <source>
        <dbReference type="Proteomes" id="UP000470875"/>
    </source>
</evidence>
<dbReference type="Gene3D" id="2.60.120.10">
    <property type="entry name" value="Jelly Rolls"/>
    <property type="match status" value="1"/>
</dbReference>
<sequence length="138" mass="14966">MTAYKISQVGPIDEWNSLNGVAPGKVFLEEALGAEFIGLSVNSTEPGQSSPLWHTHRAVEEIYVFLEGDGELALDEDVIPVKAGTVVRVGPDVWRALRCLSDSSTPLKWICLRGGGAPLGSLGNEAEIDQERSYPWDN</sequence>
<comment type="caution">
    <text evidence="3">The sequence shown here is derived from an EMBL/GenBank/DDBJ whole genome shotgun (WGS) entry which is preliminary data.</text>
</comment>
<feature type="domain" description="Cupin type-2" evidence="2">
    <location>
        <begin position="45"/>
        <end position="111"/>
    </location>
</feature>
<protein>
    <submittedName>
        <fullName evidence="3">Cupin domain-containing protein</fullName>
    </submittedName>
</protein>
<proteinExistence type="predicted"/>
<dbReference type="RefSeq" id="WP_154546688.1">
    <property type="nucleotide sequence ID" value="NZ_VULO01000019.1"/>
</dbReference>
<dbReference type="Proteomes" id="UP000470875">
    <property type="component" value="Unassembled WGS sequence"/>
</dbReference>
<dbReference type="InterPro" id="IPR013096">
    <property type="entry name" value="Cupin_2"/>
</dbReference>
<dbReference type="InterPro" id="IPR011051">
    <property type="entry name" value="RmlC_Cupin_sf"/>
</dbReference>
<dbReference type="InterPro" id="IPR014710">
    <property type="entry name" value="RmlC-like_jellyroll"/>
</dbReference>
<dbReference type="PANTHER" id="PTHR35848:SF6">
    <property type="entry name" value="CUPIN TYPE-2 DOMAIN-CONTAINING PROTEIN"/>
    <property type="match status" value="1"/>
</dbReference>
<dbReference type="InterPro" id="IPR051610">
    <property type="entry name" value="GPI/OXD"/>
</dbReference>
<dbReference type="EMBL" id="VULO01000019">
    <property type="protein sequence ID" value="MSS85443.1"/>
    <property type="molecule type" value="Genomic_DNA"/>
</dbReference>
<dbReference type="SUPFAM" id="SSF51182">
    <property type="entry name" value="RmlC-like cupins"/>
    <property type="match status" value="1"/>
</dbReference>
<keyword evidence="4" id="KW-1185">Reference proteome</keyword>
<name>A0A6N7WAD5_9ACTO</name>